<keyword evidence="2" id="KW-0472">Membrane</keyword>
<feature type="transmembrane region" description="Helical" evidence="2">
    <location>
        <begin position="30"/>
        <end position="50"/>
    </location>
</feature>
<dbReference type="AlphaFoldDB" id="A0A2G5PCX8"/>
<protein>
    <submittedName>
        <fullName evidence="3">UsfY protein</fullName>
    </submittedName>
</protein>
<dbReference type="EMBL" id="PDCN02000008">
    <property type="protein sequence ID" value="PIB75754.1"/>
    <property type="molecule type" value="Genomic_DNA"/>
</dbReference>
<evidence type="ECO:0000313" key="4">
    <source>
        <dbReference type="Proteomes" id="UP000230551"/>
    </source>
</evidence>
<keyword evidence="2" id="KW-1133">Transmembrane helix</keyword>
<accession>A0A2G5PCX8</accession>
<dbReference type="RefSeq" id="WP_090591317.1">
    <property type="nucleotide sequence ID" value="NZ_CP104302.1"/>
</dbReference>
<dbReference type="Proteomes" id="UP000230551">
    <property type="component" value="Unassembled WGS sequence"/>
</dbReference>
<name>A0A2G5PCX8_9MYCO</name>
<gene>
    <name evidence="3" type="ORF">CQY22_008465</name>
</gene>
<proteinExistence type="predicted"/>
<evidence type="ECO:0000313" key="3">
    <source>
        <dbReference type="EMBL" id="PIB75754.1"/>
    </source>
</evidence>
<evidence type="ECO:0000256" key="2">
    <source>
        <dbReference type="SAM" id="Phobius"/>
    </source>
</evidence>
<organism evidence="3 4">
    <name type="scientific">Mycolicibacterium brumae</name>
    <dbReference type="NCBI Taxonomy" id="85968"/>
    <lineage>
        <taxon>Bacteria</taxon>
        <taxon>Bacillati</taxon>
        <taxon>Actinomycetota</taxon>
        <taxon>Actinomycetes</taxon>
        <taxon>Mycobacteriales</taxon>
        <taxon>Mycobacteriaceae</taxon>
        <taxon>Mycolicibacterium</taxon>
    </lineage>
</organism>
<reference evidence="3 4" key="1">
    <citation type="journal article" date="2017" name="Infect. Genet. Evol.">
        <title>The new phylogeny of the genus Mycobacterium: The old and the news.</title>
        <authorList>
            <person name="Tortoli E."/>
            <person name="Fedrizzi T."/>
            <person name="Meehan C.J."/>
            <person name="Trovato A."/>
            <person name="Grottola A."/>
            <person name="Giacobazzi E."/>
            <person name="Serpini G.F."/>
            <person name="Tagliazucchi S."/>
            <person name="Fabio A."/>
            <person name="Bettua C."/>
            <person name="Bertorelli R."/>
            <person name="Frascaro F."/>
            <person name="De Sanctis V."/>
            <person name="Pecorari M."/>
            <person name="Jousson O."/>
            <person name="Segata N."/>
            <person name="Cirillo D.M."/>
        </authorList>
    </citation>
    <scope>NUCLEOTIDE SEQUENCE [LARGE SCALE GENOMIC DNA]</scope>
    <source>
        <strain evidence="3 4">CIP1034565</strain>
    </source>
</reference>
<dbReference type="InterPro" id="IPR049606">
    <property type="entry name" value="UsfY-like"/>
</dbReference>
<feature type="transmembrane region" description="Helical" evidence="2">
    <location>
        <begin position="56"/>
        <end position="74"/>
    </location>
</feature>
<dbReference type="NCBIfam" id="NF041247">
    <property type="entry name" value="UsfY"/>
    <property type="match status" value="1"/>
</dbReference>
<keyword evidence="4" id="KW-1185">Reference proteome</keyword>
<comment type="caution">
    <text evidence="3">The sequence shown here is derived from an EMBL/GenBank/DDBJ whole genome shotgun (WGS) entry which is preliminary data.</text>
</comment>
<feature type="region of interest" description="Disordered" evidence="1">
    <location>
        <begin position="1"/>
        <end position="22"/>
    </location>
</feature>
<evidence type="ECO:0000256" key="1">
    <source>
        <dbReference type="SAM" id="MobiDB-lite"/>
    </source>
</evidence>
<sequence>MKAPEDPVDHARTTRKHAGEAVKDNRNMPALLVLGVAVVLFAVAVAAFALGHSVAGAVAGVLALAGLIVGGLWLRTAHEQVRDIEDDWHDRHPETPQQEPTS</sequence>
<keyword evidence="2" id="KW-0812">Transmembrane</keyword>
<dbReference type="STRING" id="85968.GCA_900073015_03080"/>